<feature type="transmembrane region" description="Helical" evidence="2">
    <location>
        <begin position="468"/>
        <end position="491"/>
    </location>
</feature>
<dbReference type="PANTHER" id="PTHR34391">
    <property type="entry name" value="UPF0658 GOLGI APPARATUS MEMBRANE PROTEIN C1952.10C-RELATED"/>
    <property type="match status" value="1"/>
</dbReference>
<dbReference type="STRING" id="50990.A0A4Y7Q113"/>
<keyword evidence="4" id="KW-1185">Reference proteome</keyword>
<sequence>MRHKKFRGLETPRLLHLRSNLYTRIGLSPCLTTYLLLTIVYCLFQIVSQALMFRDDHSTSVRFSSLIEQAKIPRRFGFLLPNNTVLICDDFRGIRNCRVAGSSFELAISPIANGTVTPPTTPTSPFPHTPPSYPSFPHPTAPFYPSDGDNPPDIYEPPFSNHSRRGSSFIFKVREISQDSIHRRTLQTRGIDIQPQLNSSGGIDGLTVTGLDSHPQPVTLPLSCIDAIAWPDIEFRNVQREDLTIIVFRLWVIAMSISAIIYDSIPHLVAALLGNTIGFGWSISQVVLSKTRVKIHVREITDGACNGIELIPAAMASRSKRTMLNAILSGVFFPAFVFLSFKVFKVFRHQGFRRVGATKEVHNMYKICLAFCMCLNLSAILLVTSSILWIHELLTGVIRKHAGSTAVVFVLFFTCMLANLPWIFLGQKVIFRERRKLMLVFIVSGVALSVTWATTLSNPLYQYTFSTWAFFASLNILTFIFLVTSTVLGIICRFNFGKGLAHYVQVLDALEDVKFTPAYFSHDPEKAEVLRQDKYSEVASLAKRDSTILAGLPFLGQGYSTTSIFMDLPLHDPPRPNSTMSGNSNDTRRTGVSGVSSVSWSSWLWSRGVAALSRTPSPTSSPRGPRRRTPDVPASHFSSDGSILSGSSSVTLLPSNPAEEAGKGQFSDENSSSPVLPDISRPLPTHPRYSSH</sequence>
<feature type="region of interest" description="Disordered" evidence="1">
    <location>
        <begin position="570"/>
        <end position="593"/>
    </location>
</feature>
<organism evidence="3 4">
    <name type="scientific">Rickenella mellea</name>
    <dbReference type="NCBI Taxonomy" id="50990"/>
    <lineage>
        <taxon>Eukaryota</taxon>
        <taxon>Fungi</taxon>
        <taxon>Dikarya</taxon>
        <taxon>Basidiomycota</taxon>
        <taxon>Agaricomycotina</taxon>
        <taxon>Agaricomycetes</taxon>
        <taxon>Hymenochaetales</taxon>
        <taxon>Rickenellaceae</taxon>
        <taxon>Rickenella</taxon>
    </lineage>
</organism>
<dbReference type="AlphaFoldDB" id="A0A4Y7Q113"/>
<dbReference type="InterPro" id="IPR040410">
    <property type="entry name" value="UPF0658_Golgi"/>
</dbReference>
<accession>A0A4Y7Q113</accession>
<dbReference type="Proteomes" id="UP000294933">
    <property type="component" value="Unassembled WGS sequence"/>
</dbReference>
<feature type="compositionally biased region" description="Low complexity" evidence="1">
    <location>
        <begin position="635"/>
        <end position="649"/>
    </location>
</feature>
<proteinExistence type="predicted"/>
<dbReference type="EMBL" id="ML170183">
    <property type="protein sequence ID" value="TDL21095.1"/>
    <property type="molecule type" value="Genomic_DNA"/>
</dbReference>
<feature type="transmembrane region" description="Helical" evidence="2">
    <location>
        <begin position="243"/>
        <end position="262"/>
    </location>
</feature>
<feature type="transmembrane region" description="Helical" evidence="2">
    <location>
        <begin position="323"/>
        <end position="344"/>
    </location>
</feature>
<evidence type="ECO:0000256" key="2">
    <source>
        <dbReference type="SAM" id="Phobius"/>
    </source>
</evidence>
<keyword evidence="2" id="KW-0472">Membrane</keyword>
<feature type="transmembrane region" description="Helical" evidence="2">
    <location>
        <begin position="365"/>
        <end position="390"/>
    </location>
</feature>
<evidence type="ECO:0000313" key="3">
    <source>
        <dbReference type="EMBL" id="TDL21095.1"/>
    </source>
</evidence>
<name>A0A4Y7Q113_9AGAM</name>
<reference evidence="3 4" key="1">
    <citation type="submission" date="2018-06" db="EMBL/GenBank/DDBJ databases">
        <title>A transcriptomic atlas of mushroom development highlights an independent origin of complex multicellularity.</title>
        <authorList>
            <consortium name="DOE Joint Genome Institute"/>
            <person name="Krizsan K."/>
            <person name="Almasi E."/>
            <person name="Merenyi Z."/>
            <person name="Sahu N."/>
            <person name="Viragh M."/>
            <person name="Koszo T."/>
            <person name="Mondo S."/>
            <person name="Kiss B."/>
            <person name="Balint B."/>
            <person name="Kues U."/>
            <person name="Barry K."/>
            <person name="Hegedus J.C."/>
            <person name="Henrissat B."/>
            <person name="Johnson J."/>
            <person name="Lipzen A."/>
            <person name="Ohm R."/>
            <person name="Nagy I."/>
            <person name="Pangilinan J."/>
            <person name="Yan J."/>
            <person name="Xiong Y."/>
            <person name="Grigoriev I.V."/>
            <person name="Hibbett D.S."/>
            <person name="Nagy L.G."/>
        </authorList>
    </citation>
    <scope>NUCLEOTIDE SEQUENCE [LARGE SCALE GENOMIC DNA]</scope>
    <source>
        <strain evidence="3 4">SZMC22713</strain>
    </source>
</reference>
<evidence type="ECO:0000256" key="1">
    <source>
        <dbReference type="SAM" id="MobiDB-lite"/>
    </source>
</evidence>
<keyword evidence="2" id="KW-0812">Transmembrane</keyword>
<dbReference type="GO" id="GO:0005794">
    <property type="term" value="C:Golgi apparatus"/>
    <property type="evidence" value="ECO:0007669"/>
    <property type="project" value="TreeGrafter"/>
</dbReference>
<dbReference type="OrthoDB" id="2684482at2759"/>
<feature type="transmembrane region" description="Helical" evidence="2">
    <location>
        <begin position="402"/>
        <end position="425"/>
    </location>
</feature>
<gene>
    <name evidence="3" type="ORF">BD410DRAFT_790146</name>
</gene>
<dbReference type="VEuPathDB" id="FungiDB:BD410DRAFT_790146"/>
<protein>
    <submittedName>
        <fullName evidence="3">Uncharacterized protein</fullName>
    </submittedName>
</protein>
<feature type="transmembrane region" description="Helical" evidence="2">
    <location>
        <begin position="437"/>
        <end position="456"/>
    </location>
</feature>
<evidence type="ECO:0000313" key="4">
    <source>
        <dbReference type="Proteomes" id="UP000294933"/>
    </source>
</evidence>
<feature type="transmembrane region" description="Helical" evidence="2">
    <location>
        <begin position="21"/>
        <end position="44"/>
    </location>
</feature>
<feature type="compositionally biased region" description="Low complexity" evidence="1">
    <location>
        <begin position="612"/>
        <end position="623"/>
    </location>
</feature>
<dbReference type="PANTHER" id="PTHR34391:SF2">
    <property type="entry name" value="TRP C-TERMINAL DOMAIN-CONTAINING PROTEIN"/>
    <property type="match status" value="1"/>
</dbReference>
<keyword evidence="2" id="KW-1133">Transmembrane helix</keyword>
<feature type="region of interest" description="Disordered" evidence="1">
    <location>
        <begin position="612"/>
        <end position="692"/>
    </location>
</feature>